<dbReference type="Proteomes" id="UP001444071">
    <property type="component" value="Unassembled WGS sequence"/>
</dbReference>
<sequence length="122" mass="13638">MNIKTTSSCLYCNISVVSNISSTLNPQLITQCNAQIKTQPCCWLQTSHECRRANGAECRSCSCKSEADKKCVFSLDKNLVLNQVIYIHTHSDKYTNGWALVSSECSLFKLTTYLTAHSYGKN</sequence>
<keyword evidence="2" id="KW-1185">Reference proteome</keyword>
<comment type="caution">
    <text evidence="1">The sequence shown here is derived from an EMBL/GenBank/DDBJ whole genome shotgun (WGS) entry which is preliminary data.</text>
</comment>
<protein>
    <submittedName>
        <fullName evidence="1">Uncharacterized protein</fullName>
    </submittedName>
</protein>
<evidence type="ECO:0000313" key="2">
    <source>
        <dbReference type="Proteomes" id="UP001444071"/>
    </source>
</evidence>
<name>A0ABV0VLR1_9TELE</name>
<proteinExistence type="predicted"/>
<evidence type="ECO:0000313" key="1">
    <source>
        <dbReference type="EMBL" id="MEQ2258039.1"/>
    </source>
</evidence>
<organism evidence="1 2">
    <name type="scientific">Xenotaenia resolanae</name>
    <dbReference type="NCBI Taxonomy" id="208358"/>
    <lineage>
        <taxon>Eukaryota</taxon>
        <taxon>Metazoa</taxon>
        <taxon>Chordata</taxon>
        <taxon>Craniata</taxon>
        <taxon>Vertebrata</taxon>
        <taxon>Euteleostomi</taxon>
        <taxon>Actinopterygii</taxon>
        <taxon>Neopterygii</taxon>
        <taxon>Teleostei</taxon>
        <taxon>Neoteleostei</taxon>
        <taxon>Acanthomorphata</taxon>
        <taxon>Ovalentaria</taxon>
        <taxon>Atherinomorphae</taxon>
        <taxon>Cyprinodontiformes</taxon>
        <taxon>Goodeidae</taxon>
        <taxon>Xenotaenia</taxon>
    </lineage>
</organism>
<accession>A0ABV0VLR1</accession>
<reference evidence="1 2" key="1">
    <citation type="submission" date="2021-06" db="EMBL/GenBank/DDBJ databases">
        <authorList>
            <person name="Palmer J.M."/>
        </authorList>
    </citation>
    <scope>NUCLEOTIDE SEQUENCE [LARGE SCALE GENOMIC DNA]</scope>
    <source>
        <strain evidence="1 2">XR_2019</strain>
        <tissue evidence="1">Muscle</tissue>
    </source>
</reference>
<dbReference type="EMBL" id="JAHRIM010000158">
    <property type="protein sequence ID" value="MEQ2258039.1"/>
    <property type="molecule type" value="Genomic_DNA"/>
</dbReference>
<gene>
    <name evidence="1" type="ORF">XENORESO_003226</name>
</gene>